<evidence type="ECO:0000256" key="11">
    <source>
        <dbReference type="RuleBase" id="RU369058"/>
    </source>
</evidence>
<evidence type="ECO:0000256" key="8">
    <source>
        <dbReference type="ARBA" id="ARBA00022884"/>
    </source>
</evidence>
<sequence>MEPGTDLRKYLRAEIKRKLQELGPYVDEELTDYIMVLVANKKSAHQMAEDLSLFLGRNSIKFTVWLHGVLEKLRSVDVEPGLPRPHYLQADFSVSIGNGEELGQANRGGEELQAPTLSSVYSNSTDSQFSISSTLEHHRWNGLTERSMQHVLHAVQPLMGHLYSDAGLHVEPELSEASPAALTSRPGQKAGVTDPCGLGWPSQGTGRHGSPSQVPGGTHGYRSFEAPWDAEYVYRRLQDSRPAWDEVARASKDSDGREEVMSWRWEHQTMSSIDRLRSNTVSEVRGPNDAYCFIPRKPPVGGSVRSKLTSPVGEEVSVSTQRTVQGRWDEGESQSGIGPKFIVTLDIVPSTLKNVKDDDEDDGRELYYSDEEGKSVGVKRRKVPERCRFWPACESGDKCLYHHPITQCKTFPHCSFGDKCLFIHPNCKYNDQCTRLDCPYTHSSKRGPTSLSRLEAKMPPDLCHFFPECKKMDCQFYHPKPCRFTTKCKRADCYFYHPPLPTGHTQVGQIQKQLNG</sequence>
<protein>
    <recommendedName>
        <fullName evidence="3 11">Zinc finger CCCH domain-containing protein 14</fullName>
    </recommendedName>
</protein>
<evidence type="ECO:0000256" key="3">
    <source>
        <dbReference type="ARBA" id="ARBA00015071"/>
    </source>
</evidence>
<dbReference type="GO" id="GO:0043488">
    <property type="term" value="P:regulation of mRNA stability"/>
    <property type="evidence" value="ECO:0007669"/>
    <property type="project" value="UniProtKB-UniRule"/>
</dbReference>
<dbReference type="PANTHER" id="PTHR14738:SF29">
    <property type="entry name" value="ZINC FINGER CCCH DOMAIN-CONTAINING PROTEIN 14"/>
    <property type="match status" value="1"/>
</dbReference>
<proteinExistence type="inferred from homology"/>
<feature type="domain" description="C3H1-type" evidence="13">
    <location>
        <begin position="381"/>
        <end position="406"/>
    </location>
</feature>
<evidence type="ECO:0000313" key="15">
    <source>
        <dbReference type="Proteomes" id="UP001152622"/>
    </source>
</evidence>
<gene>
    <name evidence="14" type="ORF">SKAU_G00338760</name>
</gene>
<dbReference type="OrthoDB" id="5589010at2759"/>
<dbReference type="AlphaFoldDB" id="A0A9Q1EMI5"/>
<evidence type="ECO:0000256" key="12">
    <source>
        <dbReference type="SAM" id="MobiDB-lite"/>
    </source>
</evidence>
<keyword evidence="7 10" id="KW-0862">Zinc</keyword>
<dbReference type="GO" id="GO:0008270">
    <property type="term" value="F:zinc ion binding"/>
    <property type="evidence" value="ECO:0007669"/>
    <property type="project" value="UniProtKB-KW"/>
</dbReference>
<feature type="region of interest" description="Disordered" evidence="12">
    <location>
        <begin position="175"/>
        <end position="221"/>
    </location>
</feature>
<dbReference type="Proteomes" id="UP001152622">
    <property type="component" value="Chromosome 15"/>
</dbReference>
<organism evidence="14 15">
    <name type="scientific">Synaphobranchus kaupii</name>
    <name type="common">Kaup's arrowtooth eel</name>
    <dbReference type="NCBI Taxonomy" id="118154"/>
    <lineage>
        <taxon>Eukaryota</taxon>
        <taxon>Metazoa</taxon>
        <taxon>Chordata</taxon>
        <taxon>Craniata</taxon>
        <taxon>Vertebrata</taxon>
        <taxon>Euteleostomi</taxon>
        <taxon>Actinopterygii</taxon>
        <taxon>Neopterygii</taxon>
        <taxon>Teleostei</taxon>
        <taxon>Anguilliformes</taxon>
        <taxon>Synaphobranchidae</taxon>
        <taxon>Synaphobranchus</taxon>
    </lineage>
</organism>
<evidence type="ECO:0000259" key="13">
    <source>
        <dbReference type="PROSITE" id="PS50103"/>
    </source>
</evidence>
<keyword evidence="4 10" id="KW-0479">Metal-binding</keyword>
<dbReference type="GO" id="GO:0008143">
    <property type="term" value="F:poly(A) binding"/>
    <property type="evidence" value="ECO:0007669"/>
    <property type="project" value="UniProtKB-UniRule"/>
</dbReference>
<feature type="compositionally biased region" description="Polar residues" evidence="12">
    <location>
        <begin position="202"/>
        <end position="215"/>
    </location>
</feature>
<dbReference type="PROSITE" id="PS50103">
    <property type="entry name" value="ZF_C3H1"/>
    <property type="match status" value="1"/>
</dbReference>
<name>A0A9Q1EMI5_SYNKA</name>
<evidence type="ECO:0000256" key="5">
    <source>
        <dbReference type="ARBA" id="ARBA00022737"/>
    </source>
</evidence>
<evidence type="ECO:0000256" key="1">
    <source>
        <dbReference type="ARBA" id="ARBA00004324"/>
    </source>
</evidence>
<dbReference type="FunFam" id="4.10.1000.30:FF:000001">
    <property type="entry name" value="Zinc finger CCCH domain-containing protein 14"/>
    <property type="match status" value="1"/>
</dbReference>
<comment type="subcellular location">
    <subcellularLocation>
        <location evidence="1 11">Nucleus speckle</location>
    </subcellularLocation>
</comment>
<evidence type="ECO:0000256" key="2">
    <source>
        <dbReference type="ARBA" id="ARBA00008423"/>
    </source>
</evidence>
<accession>A0A9Q1EMI5</accession>
<dbReference type="Gene3D" id="4.10.1000.30">
    <property type="match status" value="1"/>
</dbReference>
<evidence type="ECO:0000256" key="9">
    <source>
        <dbReference type="ARBA" id="ARBA00023242"/>
    </source>
</evidence>
<keyword evidence="8 11" id="KW-0694">RNA-binding</keyword>
<reference evidence="14" key="1">
    <citation type="journal article" date="2023" name="Science">
        <title>Genome structures resolve the early diversification of teleost fishes.</title>
        <authorList>
            <person name="Parey E."/>
            <person name="Louis A."/>
            <person name="Montfort J."/>
            <person name="Bouchez O."/>
            <person name="Roques C."/>
            <person name="Iampietro C."/>
            <person name="Lluch J."/>
            <person name="Castinel A."/>
            <person name="Donnadieu C."/>
            <person name="Desvignes T."/>
            <person name="Floi Bucao C."/>
            <person name="Jouanno E."/>
            <person name="Wen M."/>
            <person name="Mejri S."/>
            <person name="Dirks R."/>
            <person name="Jansen H."/>
            <person name="Henkel C."/>
            <person name="Chen W.J."/>
            <person name="Zahm M."/>
            <person name="Cabau C."/>
            <person name="Klopp C."/>
            <person name="Thompson A.W."/>
            <person name="Robinson-Rechavi M."/>
            <person name="Braasch I."/>
            <person name="Lecointre G."/>
            <person name="Bobe J."/>
            <person name="Postlethwait J.H."/>
            <person name="Berthelot C."/>
            <person name="Roest Crollius H."/>
            <person name="Guiguen Y."/>
        </authorList>
    </citation>
    <scope>NUCLEOTIDE SEQUENCE</scope>
    <source>
        <strain evidence="14">WJC10195</strain>
    </source>
</reference>
<keyword evidence="15" id="KW-1185">Reference proteome</keyword>
<dbReference type="GO" id="GO:0016607">
    <property type="term" value="C:nuclear speck"/>
    <property type="evidence" value="ECO:0007669"/>
    <property type="project" value="UniProtKB-SubCell"/>
</dbReference>
<dbReference type="FunFam" id="4.10.1000.40:FF:000006">
    <property type="entry name" value="Zinc finger CCCH domain-containing protein 14"/>
    <property type="match status" value="1"/>
</dbReference>
<evidence type="ECO:0000256" key="4">
    <source>
        <dbReference type="ARBA" id="ARBA00022723"/>
    </source>
</evidence>
<comment type="function">
    <text evidence="11">RNA-binding protein involved in the biogenesis of circular RNAs (circRNAs), which are produced by back-splicing circularization of pre-mRNAs. Acts by binding to both exon-intron boundary and 3'-UTR of pre-mRNAs to promote circRNA biogenesis through dimerization and the association with the spliceosome.</text>
</comment>
<dbReference type="PANTHER" id="PTHR14738">
    <property type="entry name" value="ZINC FINGER CCCH DOMAIN-CONTAINING PROTEIN 14"/>
    <property type="match status" value="1"/>
</dbReference>
<dbReference type="InterPro" id="IPR000571">
    <property type="entry name" value="Znf_CCCH"/>
</dbReference>
<dbReference type="Pfam" id="PF14608">
    <property type="entry name" value="zf-CCCH_2"/>
    <property type="match status" value="5"/>
</dbReference>
<feature type="region of interest" description="Disordered" evidence="12">
    <location>
        <begin position="303"/>
        <end position="333"/>
    </location>
</feature>
<keyword evidence="9 11" id="KW-0539">Nucleus</keyword>
<comment type="caution">
    <text evidence="14">The sequence shown here is derived from an EMBL/GenBank/DDBJ whole genome shotgun (WGS) entry which is preliminary data.</text>
</comment>
<dbReference type="Gene3D" id="4.10.1000.40">
    <property type="match status" value="1"/>
</dbReference>
<evidence type="ECO:0000313" key="14">
    <source>
        <dbReference type="EMBL" id="KAJ8341585.1"/>
    </source>
</evidence>
<dbReference type="GO" id="GO:0005737">
    <property type="term" value="C:cytoplasm"/>
    <property type="evidence" value="ECO:0007669"/>
    <property type="project" value="TreeGrafter"/>
</dbReference>
<feature type="zinc finger region" description="C3H1-type" evidence="10">
    <location>
        <begin position="381"/>
        <end position="406"/>
    </location>
</feature>
<dbReference type="InterPro" id="IPR040366">
    <property type="entry name" value="Nab2/ZC3H14"/>
</dbReference>
<evidence type="ECO:0000256" key="6">
    <source>
        <dbReference type="ARBA" id="ARBA00022771"/>
    </source>
</evidence>
<dbReference type="Gene3D" id="1.20.1390.10">
    <property type="entry name" value="PWI domain"/>
    <property type="match status" value="1"/>
</dbReference>
<evidence type="ECO:0000256" key="10">
    <source>
        <dbReference type="PROSITE-ProRule" id="PRU00723"/>
    </source>
</evidence>
<comment type="similarity">
    <text evidence="2 11">Belongs to the ZC3H14 family.</text>
</comment>
<evidence type="ECO:0000256" key="7">
    <source>
        <dbReference type="ARBA" id="ARBA00022833"/>
    </source>
</evidence>
<dbReference type="EMBL" id="JAINUF010000015">
    <property type="protein sequence ID" value="KAJ8341585.1"/>
    <property type="molecule type" value="Genomic_DNA"/>
</dbReference>
<keyword evidence="6 10" id="KW-0863">Zinc-finger</keyword>
<keyword evidence="5 11" id="KW-0677">Repeat</keyword>